<sequence length="29" mass="3569">MLRVIAIYFSKFFWGFKRSAEPHALRRQI</sequence>
<reference evidence="1" key="1">
    <citation type="submission" date="2014-09" db="EMBL/GenBank/DDBJ databases">
        <authorList>
            <person name="Magalhaes I.L.F."/>
            <person name="Oliveira U."/>
            <person name="Santos F.R."/>
            <person name="Vidigal T.H.D.A."/>
            <person name="Brescovit A.D."/>
            <person name="Santos A.J."/>
        </authorList>
    </citation>
    <scope>NUCLEOTIDE SEQUENCE</scope>
    <source>
        <tissue evidence="1">Shoot tissue taken approximately 20 cm above the soil surface</tissue>
    </source>
</reference>
<name>A0A0A9G9I0_ARUDO</name>
<dbReference type="EMBL" id="GBRH01180528">
    <property type="protein sequence ID" value="JAE17368.1"/>
    <property type="molecule type" value="Transcribed_RNA"/>
</dbReference>
<accession>A0A0A9G9I0</accession>
<reference evidence="1" key="2">
    <citation type="journal article" date="2015" name="Data Brief">
        <title>Shoot transcriptome of the giant reed, Arundo donax.</title>
        <authorList>
            <person name="Barrero R.A."/>
            <person name="Guerrero F.D."/>
            <person name="Moolhuijzen P."/>
            <person name="Goolsby J.A."/>
            <person name="Tidwell J."/>
            <person name="Bellgard S.E."/>
            <person name="Bellgard M.I."/>
        </authorList>
    </citation>
    <scope>NUCLEOTIDE SEQUENCE</scope>
    <source>
        <tissue evidence="1">Shoot tissue taken approximately 20 cm above the soil surface</tissue>
    </source>
</reference>
<dbReference type="AlphaFoldDB" id="A0A0A9G9I0"/>
<proteinExistence type="predicted"/>
<organism evidence="1">
    <name type="scientific">Arundo donax</name>
    <name type="common">Giant reed</name>
    <name type="synonym">Donax arundinaceus</name>
    <dbReference type="NCBI Taxonomy" id="35708"/>
    <lineage>
        <taxon>Eukaryota</taxon>
        <taxon>Viridiplantae</taxon>
        <taxon>Streptophyta</taxon>
        <taxon>Embryophyta</taxon>
        <taxon>Tracheophyta</taxon>
        <taxon>Spermatophyta</taxon>
        <taxon>Magnoliopsida</taxon>
        <taxon>Liliopsida</taxon>
        <taxon>Poales</taxon>
        <taxon>Poaceae</taxon>
        <taxon>PACMAD clade</taxon>
        <taxon>Arundinoideae</taxon>
        <taxon>Arundineae</taxon>
        <taxon>Arundo</taxon>
    </lineage>
</organism>
<protein>
    <submittedName>
        <fullName evidence="1">Uncharacterized protein</fullName>
    </submittedName>
</protein>
<evidence type="ECO:0000313" key="1">
    <source>
        <dbReference type="EMBL" id="JAE17368.1"/>
    </source>
</evidence>